<dbReference type="Pfam" id="PF00868">
    <property type="entry name" value="Transglut_N"/>
    <property type="match status" value="1"/>
</dbReference>
<dbReference type="GO" id="GO:0003810">
    <property type="term" value="F:protein-glutamine gamma-glutamyltransferase activity"/>
    <property type="evidence" value="ECO:0007669"/>
    <property type="project" value="UniProtKB-EC"/>
</dbReference>
<dbReference type="InterPro" id="IPR001102">
    <property type="entry name" value="Transglutaminase_N"/>
</dbReference>
<dbReference type="InterPro" id="IPR008958">
    <property type="entry name" value="Transglutaminase_C"/>
</dbReference>
<dbReference type="InterPro" id="IPR050779">
    <property type="entry name" value="Transglutaminase"/>
</dbReference>
<evidence type="ECO:0000259" key="10">
    <source>
        <dbReference type="SMART" id="SM00460"/>
    </source>
</evidence>
<dbReference type="Pfam" id="PF01841">
    <property type="entry name" value="Transglut_core"/>
    <property type="match status" value="1"/>
</dbReference>
<evidence type="ECO:0000256" key="5">
    <source>
        <dbReference type="ARBA" id="ARBA00023315"/>
    </source>
</evidence>
<dbReference type="SMART" id="SM00460">
    <property type="entry name" value="TGc"/>
    <property type="match status" value="1"/>
</dbReference>
<evidence type="ECO:0000256" key="7">
    <source>
        <dbReference type="ARBA" id="ARBA00051843"/>
    </source>
</evidence>
<feature type="active site" evidence="8">
    <location>
        <position position="412"/>
    </location>
</feature>
<feature type="binding site" evidence="9">
    <location>
        <position position="452"/>
    </location>
    <ligand>
        <name>Ca(2+)</name>
        <dbReference type="ChEBI" id="CHEBI:29108"/>
    </ligand>
</feature>
<feature type="active site" evidence="8">
    <location>
        <position position="326"/>
    </location>
</feature>
<comment type="similarity">
    <text evidence="1">Belongs to the transglutaminase superfamily. Transglutaminase family.</text>
</comment>
<dbReference type="GO" id="GO:0046872">
    <property type="term" value="F:metal ion binding"/>
    <property type="evidence" value="ECO:0007669"/>
    <property type="project" value="UniProtKB-KW"/>
</dbReference>
<reference evidence="12" key="1">
    <citation type="submission" date="2017-11" db="EMBL/GenBank/DDBJ databases">
        <title>The sensing device of the deep-sea amphipod.</title>
        <authorList>
            <person name="Kobayashi H."/>
            <person name="Nagahama T."/>
            <person name="Arai W."/>
            <person name="Sasagawa Y."/>
            <person name="Umeda M."/>
            <person name="Hayashi T."/>
            <person name="Nikaido I."/>
            <person name="Watanabe H."/>
            <person name="Oguri K."/>
            <person name="Kitazato H."/>
            <person name="Fujioka K."/>
            <person name="Kido Y."/>
            <person name="Takami H."/>
        </authorList>
    </citation>
    <scope>NUCLEOTIDE SEQUENCE</scope>
    <source>
        <tissue evidence="12">Whole body</tissue>
    </source>
</reference>
<feature type="binding site" evidence="9">
    <location>
        <position position="454"/>
    </location>
    <ligand>
        <name>Ca(2+)</name>
        <dbReference type="ChEBI" id="CHEBI:29108"/>
    </ligand>
</feature>
<reference evidence="11" key="2">
    <citation type="journal article" date="2018" name="Biosci. Biotechnol. Biochem.">
        <title>Polysaccharide hydrolase of the hadal zone amphipods Hirondellea gigas.</title>
        <authorList>
            <person name="Kobayashi H."/>
            <person name="Nagahama T."/>
            <person name="Arai W."/>
            <person name="Sasagawa Y."/>
            <person name="Umeda M."/>
            <person name="Hayashi T."/>
            <person name="Nikaido I."/>
            <person name="Watanabe H."/>
            <person name="Oguri K."/>
            <person name="Kitazato H."/>
            <person name="Fujioka K."/>
            <person name="Kido Y."/>
            <person name="Takami H."/>
        </authorList>
    </citation>
    <scope>NUCLEOTIDE SEQUENCE</scope>
    <source>
        <tissue evidence="11">Whole body</tissue>
    </source>
</reference>
<evidence type="ECO:0000256" key="2">
    <source>
        <dbReference type="ARBA" id="ARBA00022679"/>
    </source>
</evidence>
<dbReference type="InterPro" id="IPR023608">
    <property type="entry name" value="Transglutaminase_animal"/>
</dbReference>
<dbReference type="InterPro" id="IPR013783">
    <property type="entry name" value="Ig-like_fold"/>
</dbReference>
<evidence type="ECO:0000313" key="12">
    <source>
        <dbReference type="EMBL" id="LAC19831.1"/>
    </source>
</evidence>
<dbReference type="Gene3D" id="3.90.260.10">
    <property type="entry name" value="Transglutaminase-like"/>
    <property type="match status" value="1"/>
</dbReference>
<feature type="domain" description="Transglutaminase-like" evidence="10">
    <location>
        <begin position="318"/>
        <end position="415"/>
    </location>
</feature>
<evidence type="ECO:0000313" key="11">
    <source>
        <dbReference type="EMBL" id="LAB65985.1"/>
    </source>
</evidence>
<sequence>MSRNRYGAGYNNWLSSLRADTARSLNRRIRNESVEDDKTTEINRVDRIHFYIKDNAKQHNTIKFDQIHDEDSPKPVLRRGQTFYVAIRFKERNYDAEKDRVILNFLFGPRPSVTKSTLAVLPVVNRSFTRTKDEWDVRIDPGTRAKDLVLQVYIPASAPVGIWKLNVRTGLVDRSVSRATVLHSQDTDIFVLFNPWCKDDNVYMEDDAEREEYIMNDRGKVYVGQYRKARGRPWAFGQFDDVVLPAAVYILEMRGANLTHSERGNPVKVVRAISAGVNASDDDGILEGNWSGDYSGGTPPFKWTGSVRILEEFIKQGHRPVKYGQCWVFSTVVTTICRALGIPCRSVTNFVSAHDTNSTLTVDKFFTKAGDEIEGGPDGDSYDSIWNFHVWNDVWMARPDLPKGYGGWQAIDSTPQEESDNKMQCGPASLEAIRRGDVGLNYDCTFVFAEVNADIMHWGEDDESDWGFTRLKLNKFHVGRMVMTKKVGDDGDDEEDQLDRTEVTDSYKNREGTAAERLSVHNAVRGTRRAQRYYAVRDDIVEDCAFDLHELENIKVGESFKVNITVRNESDETRTVIAALTARSIYYTGVNNAIIKKAEGKIVLGPKQEQELALTITYREYWRKLVEHCFIKMYAICRVVETQQTWTEEDDFQITKPALNIDVPTKVTRGQKVEAVFSFTNPLDEELTECSLSVDGSGLLRPRAININSTVPPGGEFIHKFEFVPRIQGERKLIVSFSAKELFDISGSKTITVGKRE</sequence>
<dbReference type="SUPFAM" id="SSF54001">
    <property type="entry name" value="Cysteine proteinases"/>
    <property type="match status" value="1"/>
</dbReference>
<dbReference type="InterPro" id="IPR036238">
    <property type="entry name" value="Transglutaminase_C_sf"/>
</dbReference>
<comment type="catalytic activity">
    <reaction evidence="7">
        <text>L-glutaminyl-[protein] + L-lysyl-[protein] = [protein]-L-lysyl-N(6)-5-L-glutamyl-[protein] + NH4(+)</text>
        <dbReference type="Rhea" id="RHEA:54816"/>
        <dbReference type="Rhea" id="RHEA-COMP:9752"/>
        <dbReference type="Rhea" id="RHEA-COMP:10207"/>
        <dbReference type="Rhea" id="RHEA-COMP:14005"/>
        <dbReference type="ChEBI" id="CHEBI:28938"/>
        <dbReference type="ChEBI" id="CHEBI:29969"/>
        <dbReference type="ChEBI" id="CHEBI:30011"/>
        <dbReference type="ChEBI" id="CHEBI:138370"/>
        <dbReference type="EC" id="2.3.2.13"/>
    </reaction>
</comment>
<name>A0A2P2HW15_9CRUS</name>
<accession>A0A2P2HW15</accession>
<protein>
    <recommendedName>
        <fullName evidence="6">protein-glutamine gamma-glutamyltransferase</fullName>
        <ecNumber evidence="6">2.3.2.13</ecNumber>
    </recommendedName>
</protein>
<dbReference type="PIRSF" id="PIRSF000459">
    <property type="entry name" value="TGM_EBP42"/>
    <property type="match status" value="1"/>
</dbReference>
<dbReference type="SUPFAM" id="SSF49309">
    <property type="entry name" value="Transglutaminase, two C-terminal domains"/>
    <property type="match status" value="2"/>
</dbReference>
<dbReference type="FunFam" id="2.60.40.10:FF:000171">
    <property type="entry name" value="protein-glutamine gamma-glutamyltransferase 6"/>
    <property type="match status" value="1"/>
</dbReference>
<keyword evidence="3 9" id="KW-0479">Metal-binding</keyword>
<comment type="cofactor">
    <cofactor evidence="9">
        <name>Ca(2+)</name>
        <dbReference type="ChEBI" id="CHEBI:29108"/>
    </cofactor>
    <text evidence="9">Binds 1 Ca(2+) ion per subunit.</text>
</comment>
<dbReference type="FunFam" id="3.90.260.10:FF:000001">
    <property type="entry name" value="Protein-glutamine gamma-glutamyltransferase 2"/>
    <property type="match status" value="1"/>
</dbReference>
<evidence type="ECO:0000256" key="9">
    <source>
        <dbReference type="PIRSR" id="PIRSR000459-2"/>
    </source>
</evidence>
<dbReference type="SUPFAM" id="SSF81296">
    <property type="entry name" value="E set domains"/>
    <property type="match status" value="1"/>
</dbReference>
<organism evidence="11">
    <name type="scientific">Hirondellea gigas</name>
    <dbReference type="NCBI Taxonomy" id="1518452"/>
    <lineage>
        <taxon>Eukaryota</taxon>
        <taxon>Metazoa</taxon>
        <taxon>Ecdysozoa</taxon>
        <taxon>Arthropoda</taxon>
        <taxon>Crustacea</taxon>
        <taxon>Multicrustacea</taxon>
        <taxon>Malacostraca</taxon>
        <taxon>Eumalacostraca</taxon>
        <taxon>Peracarida</taxon>
        <taxon>Amphipoda</taxon>
        <taxon>Amphilochidea</taxon>
        <taxon>Lysianassida</taxon>
        <taxon>Lysianassidira</taxon>
        <taxon>Lysianassoidea</taxon>
        <taxon>Lysianassidae</taxon>
        <taxon>Hirondellea</taxon>
    </lineage>
</organism>
<dbReference type="EC" id="2.3.2.13" evidence="6"/>
<evidence type="ECO:0000256" key="1">
    <source>
        <dbReference type="ARBA" id="ARBA00005968"/>
    </source>
</evidence>
<evidence type="ECO:0000256" key="3">
    <source>
        <dbReference type="ARBA" id="ARBA00022723"/>
    </source>
</evidence>
<keyword evidence="2 11" id="KW-0808">Transferase</keyword>
<evidence type="ECO:0000256" key="4">
    <source>
        <dbReference type="ARBA" id="ARBA00022837"/>
    </source>
</evidence>
<dbReference type="AlphaFoldDB" id="A0A2P2HW15"/>
<dbReference type="FunFam" id="2.60.40.10:FF:000090">
    <property type="entry name" value="Protein-glutamine gamma-glutamyltransferase 2"/>
    <property type="match status" value="1"/>
</dbReference>
<dbReference type="InterPro" id="IPR002931">
    <property type="entry name" value="Transglutaminase-like"/>
</dbReference>
<keyword evidence="5" id="KW-0012">Acyltransferase</keyword>
<dbReference type="EMBL" id="IACF01000182">
    <property type="protein sequence ID" value="LAB65985.1"/>
    <property type="molecule type" value="mRNA"/>
</dbReference>
<feature type="binding site" evidence="9">
    <location>
        <position position="516"/>
    </location>
    <ligand>
        <name>Ca(2+)</name>
        <dbReference type="ChEBI" id="CHEBI:29108"/>
    </ligand>
</feature>
<dbReference type="InterPro" id="IPR036985">
    <property type="entry name" value="Transglutaminase-like_sf"/>
</dbReference>
<dbReference type="Gene3D" id="2.60.40.10">
    <property type="entry name" value="Immunoglobulins"/>
    <property type="match status" value="3"/>
</dbReference>
<dbReference type="InterPro" id="IPR014756">
    <property type="entry name" value="Ig_E-set"/>
</dbReference>
<feature type="binding site" evidence="9">
    <location>
        <position position="511"/>
    </location>
    <ligand>
        <name>Ca(2+)</name>
        <dbReference type="ChEBI" id="CHEBI:29108"/>
    </ligand>
</feature>
<dbReference type="Pfam" id="PF00927">
    <property type="entry name" value="Transglut_C"/>
    <property type="match status" value="2"/>
</dbReference>
<dbReference type="InterPro" id="IPR038765">
    <property type="entry name" value="Papain-like_cys_pep_sf"/>
</dbReference>
<feature type="active site" evidence="8">
    <location>
        <position position="389"/>
    </location>
</feature>
<dbReference type="PANTHER" id="PTHR11590:SF40">
    <property type="entry name" value="HEMOCYTE PROTEIN-GLUTAMINE GAMMA-GLUTAMYLTRANSFERASE-LIKE PROTEIN"/>
    <property type="match status" value="1"/>
</dbReference>
<keyword evidence="4 9" id="KW-0106">Calcium</keyword>
<evidence type="ECO:0000256" key="6">
    <source>
        <dbReference type="ARBA" id="ARBA00024222"/>
    </source>
</evidence>
<dbReference type="PANTHER" id="PTHR11590">
    <property type="entry name" value="PROTEIN-GLUTAMINE GAMMA-GLUTAMYLTRANSFERASE"/>
    <property type="match status" value="1"/>
</dbReference>
<proteinExistence type="evidence at transcript level"/>
<dbReference type="EMBL" id="IACT01000415">
    <property type="protein sequence ID" value="LAC19831.1"/>
    <property type="molecule type" value="mRNA"/>
</dbReference>
<evidence type="ECO:0000256" key="8">
    <source>
        <dbReference type="PIRSR" id="PIRSR000459-1"/>
    </source>
</evidence>